<comment type="caution">
    <text evidence="1">The sequence shown here is derived from an EMBL/GenBank/DDBJ whole genome shotgun (WGS) entry which is preliminary data.</text>
</comment>
<dbReference type="EMBL" id="JASPKY010000440">
    <property type="protein sequence ID" value="KAK9700320.1"/>
    <property type="molecule type" value="Genomic_DNA"/>
</dbReference>
<gene>
    <name evidence="1" type="ORF">QE152_g31312</name>
</gene>
<keyword evidence="2" id="KW-1185">Reference proteome</keyword>
<dbReference type="AlphaFoldDB" id="A0AAW1JB94"/>
<organism evidence="1 2">
    <name type="scientific">Popillia japonica</name>
    <name type="common">Japanese beetle</name>
    <dbReference type="NCBI Taxonomy" id="7064"/>
    <lineage>
        <taxon>Eukaryota</taxon>
        <taxon>Metazoa</taxon>
        <taxon>Ecdysozoa</taxon>
        <taxon>Arthropoda</taxon>
        <taxon>Hexapoda</taxon>
        <taxon>Insecta</taxon>
        <taxon>Pterygota</taxon>
        <taxon>Neoptera</taxon>
        <taxon>Endopterygota</taxon>
        <taxon>Coleoptera</taxon>
        <taxon>Polyphaga</taxon>
        <taxon>Scarabaeiformia</taxon>
        <taxon>Scarabaeidae</taxon>
        <taxon>Rutelinae</taxon>
        <taxon>Popillia</taxon>
    </lineage>
</organism>
<evidence type="ECO:0000313" key="2">
    <source>
        <dbReference type="Proteomes" id="UP001458880"/>
    </source>
</evidence>
<dbReference type="Proteomes" id="UP001458880">
    <property type="component" value="Unassembled WGS sequence"/>
</dbReference>
<evidence type="ECO:0000313" key="1">
    <source>
        <dbReference type="EMBL" id="KAK9700320.1"/>
    </source>
</evidence>
<proteinExistence type="predicted"/>
<accession>A0AAW1JB94</accession>
<reference evidence="1 2" key="1">
    <citation type="journal article" date="2024" name="BMC Genomics">
        <title>De novo assembly and annotation of Popillia japonica's genome with initial clues to its potential as an invasive pest.</title>
        <authorList>
            <person name="Cucini C."/>
            <person name="Boschi S."/>
            <person name="Funari R."/>
            <person name="Cardaioli E."/>
            <person name="Iannotti N."/>
            <person name="Marturano G."/>
            <person name="Paoli F."/>
            <person name="Bruttini M."/>
            <person name="Carapelli A."/>
            <person name="Frati F."/>
            <person name="Nardi F."/>
        </authorList>
    </citation>
    <scope>NUCLEOTIDE SEQUENCE [LARGE SCALE GENOMIC DNA]</scope>
    <source>
        <strain evidence="1">DMR45628</strain>
    </source>
</reference>
<protein>
    <submittedName>
        <fullName evidence="1">Uncharacterized protein</fullName>
    </submittedName>
</protein>
<sequence>MEPVNMNLDIKRFTPNSKSTSRNQMWNIDGIMDIIHITLGQRDLSTILAIYSDNIGEGKLLDLLPVPTIRSPTDGTIEADETVKTLEAFFSEPDGSLDGKLSVDGLSIEEIGPDVNIYDKRFSLVISLSGLHSLFYDVGLHSMEPYTILKQCDIELSRTYTEEKGEKVTASVSSIYIQLCNRVVYSLNDILNDIVEHFKVPDGEVSPTRYKRNEMMTKIPEDLWEPKRLKEYICKDEYADVKNVPPPAVHEIFLLPKTEVMIVLELEEIPVIIIKATLELAMCDSSTLLNSTCELTRKSKLETNYCTIQANYFNEKVKIGNQLLIPQF</sequence>
<name>A0AAW1JB94_POPJA</name>